<feature type="compositionally biased region" description="Low complexity" evidence="1">
    <location>
        <begin position="16"/>
        <end position="42"/>
    </location>
</feature>
<feature type="transmembrane region" description="Helical" evidence="2">
    <location>
        <begin position="332"/>
        <end position="349"/>
    </location>
</feature>
<evidence type="ECO:0000313" key="4">
    <source>
        <dbReference type="Proteomes" id="UP000216871"/>
    </source>
</evidence>
<feature type="transmembrane region" description="Helical" evidence="2">
    <location>
        <begin position="300"/>
        <end position="320"/>
    </location>
</feature>
<gene>
    <name evidence="3" type="ORF">BMYO_0371</name>
</gene>
<comment type="caution">
    <text evidence="3">The sequence shown here is derived from an EMBL/GenBank/DDBJ whole genome shotgun (WGS) entry which is preliminary data.</text>
</comment>
<evidence type="ECO:0000313" key="3">
    <source>
        <dbReference type="EMBL" id="OZG61072.1"/>
    </source>
</evidence>
<feature type="compositionally biased region" description="Low complexity" evidence="1">
    <location>
        <begin position="106"/>
        <end position="115"/>
    </location>
</feature>
<keyword evidence="4" id="KW-1185">Reference proteome</keyword>
<organism evidence="3 4">
    <name type="scientific">Bifidobacterium myosotis</name>
    <dbReference type="NCBI Taxonomy" id="1630166"/>
    <lineage>
        <taxon>Bacteria</taxon>
        <taxon>Bacillati</taxon>
        <taxon>Actinomycetota</taxon>
        <taxon>Actinomycetes</taxon>
        <taxon>Bifidobacteriales</taxon>
        <taxon>Bifidobacteriaceae</taxon>
        <taxon>Bifidobacterium</taxon>
    </lineage>
</organism>
<dbReference type="PANTHER" id="PTHR34989:SF1">
    <property type="entry name" value="PROTEIN HDED"/>
    <property type="match status" value="1"/>
</dbReference>
<feature type="compositionally biased region" description="Polar residues" evidence="1">
    <location>
        <begin position="134"/>
        <end position="159"/>
    </location>
</feature>
<dbReference type="GO" id="GO:0005886">
    <property type="term" value="C:plasma membrane"/>
    <property type="evidence" value="ECO:0007669"/>
    <property type="project" value="TreeGrafter"/>
</dbReference>
<accession>A0A261FPG0</accession>
<keyword evidence="2" id="KW-1133">Transmembrane helix</keyword>
<evidence type="ECO:0000256" key="2">
    <source>
        <dbReference type="SAM" id="Phobius"/>
    </source>
</evidence>
<dbReference type="AlphaFoldDB" id="A0A261FPG0"/>
<feature type="region of interest" description="Disordered" evidence="1">
    <location>
        <begin position="1"/>
        <end position="186"/>
    </location>
</feature>
<reference evidence="3 4" key="1">
    <citation type="journal article" date="2017" name="BMC Genomics">
        <title>Comparative genomic and phylogenomic analyses of the Bifidobacteriaceae family.</title>
        <authorList>
            <person name="Lugli G.A."/>
            <person name="Milani C."/>
            <person name="Turroni F."/>
            <person name="Duranti S."/>
            <person name="Mancabelli L."/>
            <person name="Mangifesta M."/>
            <person name="Ferrario C."/>
            <person name="Modesto M."/>
            <person name="Mattarelli P."/>
            <person name="Jiri K."/>
            <person name="van Sinderen D."/>
            <person name="Ventura M."/>
        </authorList>
    </citation>
    <scope>NUCLEOTIDE SEQUENCE [LARGE SCALE GENOMIC DNA]</scope>
    <source>
        <strain evidence="3 4">DSM 100196</strain>
    </source>
</reference>
<sequence length="384" mass="40027">MSDPNDGMNRQNPFEAQQNAEGRQNAAGGQQNANGQADMNGQPNASDQSNASSQPNATGQPAQPQYGAYDTNHGGQYPPQQPGGQQSGAQPDAGYVPQGQQGGMPGAQYGPYGQDGQYGSGSQGQQPYYGPYATNPNGQSAWQYGQNPAYGQTGQSGAQDGQGENPFGAPNGFAGPFASGNGSPQPGPGWYSGDFNPFRLIEEWLPQKAKTTIRVIYGVVGVAAVALGLALLFVPTKTLALAALLLGVYFVISGVVRIVSALVEPGLPGGWRVLDVLVGILLTFGGVVVVRNYGLTGQTLALLITLMVGFGWIMEGVMALVESWRIPHSGWAVAYAIISIIAGFVVLMSPLSSTVFMVVFGGCAMVVMGITAVIRAFTFGKRAR</sequence>
<keyword evidence="2" id="KW-0812">Transmembrane</keyword>
<proteinExistence type="predicted"/>
<dbReference type="EMBL" id="MWWW01000004">
    <property type="protein sequence ID" value="OZG61072.1"/>
    <property type="molecule type" value="Genomic_DNA"/>
</dbReference>
<feature type="compositionally biased region" description="Low complexity" evidence="1">
    <location>
        <begin position="74"/>
        <end position="99"/>
    </location>
</feature>
<protein>
    <recommendedName>
        <fullName evidence="5">HdeD family acid-resistance protein</fullName>
    </recommendedName>
</protein>
<feature type="compositionally biased region" description="Low complexity" evidence="1">
    <location>
        <begin position="123"/>
        <end position="133"/>
    </location>
</feature>
<dbReference type="PANTHER" id="PTHR34989">
    <property type="entry name" value="PROTEIN HDED"/>
    <property type="match status" value="1"/>
</dbReference>
<evidence type="ECO:0008006" key="5">
    <source>
        <dbReference type="Google" id="ProtNLM"/>
    </source>
</evidence>
<feature type="transmembrane region" description="Helical" evidence="2">
    <location>
        <begin position="215"/>
        <end position="234"/>
    </location>
</feature>
<dbReference type="InterPro" id="IPR052712">
    <property type="entry name" value="Acid_resist_chaperone_HdeD"/>
</dbReference>
<feature type="compositionally biased region" description="Polar residues" evidence="1">
    <location>
        <begin position="43"/>
        <end position="63"/>
    </location>
</feature>
<feature type="transmembrane region" description="Helical" evidence="2">
    <location>
        <begin position="355"/>
        <end position="377"/>
    </location>
</feature>
<keyword evidence="2" id="KW-0472">Membrane</keyword>
<dbReference type="Proteomes" id="UP000216871">
    <property type="component" value="Unassembled WGS sequence"/>
</dbReference>
<dbReference type="InterPro" id="IPR005325">
    <property type="entry name" value="DUF308_memb"/>
</dbReference>
<feature type="transmembrane region" description="Helical" evidence="2">
    <location>
        <begin position="274"/>
        <end position="294"/>
    </location>
</feature>
<evidence type="ECO:0000256" key="1">
    <source>
        <dbReference type="SAM" id="MobiDB-lite"/>
    </source>
</evidence>
<feature type="transmembrane region" description="Helical" evidence="2">
    <location>
        <begin position="240"/>
        <end position="262"/>
    </location>
</feature>
<name>A0A261FPG0_9BIFI</name>
<dbReference type="Pfam" id="PF03729">
    <property type="entry name" value="DUF308"/>
    <property type="match status" value="2"/>
</dbReference>